<organism evidence="2 3">
    <name type="scientific">Cymbomonas tetramitiformis</name>
    <dbReference type="NCBI Taxonomy" id="36881"/>
    <lineage>
        <taxon>Eukaryota</taxon>
        <taxon>Viridiplantae</taxon>
        <taxon>Chlorophyta</taxon>
        <taxon>Pyramimonadophyceae</taxon>
        <taxon>Pyramimonadales</taxon>
        <taxon>Pyramimonadaceae</taxon>
        <taxon>Cymbomonas</taxon>
    </lineage>
</organism>
<dbReference type="Proteomes" id="UP001190700">
    <property type="component" value="Unassembled WGS sequence"/>
</dbReference>
<evidence type="ECO:0000313" key="2">
    <source>
        <dbReference type="EMBL" id="KAK3273322.1"/>
    </source>
</evidence>
<comment type="caution">
    <text evidence="2">The sequence shown here is derived from an EMBL/GenBank/DDBJ whole genome shotgun (WGS) entry which is preliminary data.</text>
</comment>
<sequence length="138" mass="14782">MANKSISLVVLAAAFAFRWALSQELEEISEVLKVADVPYLDVSLFPERAAKHAERNTMVSDQCVGNIVNRAILRKVRCVENEKTSSPTLKTVTVAAPAILWVAPQVKKSTADSATVGAEAVTTVWVQFAGNVAGALTL</sequence>
<dbReference type="EMBL" id="LGRX02008528">
    <property type="protein sequence ID" value="KAK3273322.1"/>
    <property type="molecule type" value="Genomic_DNA"/>
</dbReference>
<proteinExistence type="predicted"/>
<keyword evidence="3" id="KW-1185">Reference proteome</keyword>
<evidence type="ECO:0000313" key="3">
    <source>
        <dbReference type="Proteomes" id="UP001190700"/>
    </source>
</evidence>
<gene>
    <name evidence="2" type="ORF">CYMTET_18428</name>
</gene>
<name>A0AAE0G827_9CHLO</name>
<feature type="signal peptide" evidence="1">
    <location>
        <begin position="1"/>
        <end position="22"/>
    </location>
</feature>
<accession>A0AAE0G827</accession>
<keyword evidence="1" id="KW-0732">Signal</keyword>
<protein>
    <submittedName>
        <fullName evidence="2">Uncharacterized protein</fullName>
    </submittedName>
</protein>
<reference evidence="2 3" key="1">
    <citation type="journal article" date="2015" name="Genome Biol. Evol.">
        <title>Comparative Genomics of a Bacterivorous Green Alga Reveals Evolutionary Causalities and Consequences of Phago-Mixotrophic Mode of Nutrition.</title>
        <authorList>
            <person name="Burns J.A."/>
            <person name="Paasch A."/>
            <person name="Narechania A."/>
            <person name="Kim E."/>
        </authorList>
    </citation>
    <scope>NUCLEOTIDE SEQUENCE [LARGE SCALE GENOMIC DNA]</scope>
    <source>
        <strain evidence="2 3">PLY_AMNH</strain>
    </source>
</reference>
<feature type="chain" id="PRO_5042102596" evidence="1">
    <location>
        <begin position="23"/>
        <end position="138"/>
    </location>
</feature>
<evidence type="ECO:0000256" key="1">
    <source>
        <dbReference type="SAM" id="SignalP"/>
    </source>
</evidence>
<dbReference type="AlphaFoldDB" id="A0AAE0G827"/>